<keyword evidence="2" id="KW-0812">Transmembrane</keyword>
<evidence type="ECO:0000313" key="5">
    <source>
        <dbReference type="RefSeq" id="XP_019634489.1"/>
    </source>
</evidence>
<protein>
    <submittedName>
        <fullName evidence="4 5">Uncharacterized protein LOC109477592</fullName>
    </submittedName>
</protein>
<accession>A0A6P4ZCT7</accession>
<keyword evidence="2" id="KW-0472">Membrane</keyword>
<organism evidence="3 4">
    <name type="scientific">Branchiostoma belcheri</name>
    <name type="common">Amphioxus</name>
    <dbReference type="NCBI Taxonomy" id="7741"/>
    <lineage>
        <taxon>Eukaryota</taxon>
        <taxon>Metazoa</taxon>
        <taxon>Chordata</taxon>
        <taxon>Cephalochordata</taxon>
        <taxon>Leptocardii</taxon>
        <taxon>Amphioxiformes</taxon>
        <taxon>Branchiostomatidae</taxon>
        <taxon>Branchiostoma</taxon>
    </lineage>
</organism>
<dbReference type="Proteomes" id="UP000515135">
    <property type="component" value="Unplaced"/>
</dbReference>
<name>A0A6P4ZCT7_BRABE</name>
<dbReference type="RefSeq" id="XP_019634488.1">
    <property type="nucleotide sequence ID" value="XM_019778929.1"/>
</dbReference>
<evidence type="ECO:0000313" key="4">
    <source>
        <dbReference type="RefSeq" id="XP_019634488.1"/>
    </source>
</evidence>
<sequence length="248" mass="26627">MDTSQKTEEERALAAGEETHEKIAVPAGVEEAGGRGSDPDPDPAADCSDEEEPCCGGADKKRRKGIKKLVTVYEGSFLQAEEELKTVGVCMVSLLVFVVPSVIVVIAGSSHLHECADRPMVPLLLISGGAIGLLKGLFGICCETRTVAVKPGGEASCPSIRCMAKMLSWCLVLWVATCSVIIYFDIDTCKADLYNVLLWTVLACYVGAVVLLICQCCSSDKEETKQIQNDVTTLTNTTVQERIEMVFG</sequence>
<feature type="transmembrane region" description="Helical" evidence="2">
    <location>
        <begin position="196"/>
        <end position="217"/>
    </location>
</feature>
<feature type="compositionally biased region" description="Acidic residues" evidence="1">
    <location>
        <begin position="39"/>
        <end position="53"/>
    </location>
</feature>
<evidence type="ECO:0000256" key="2">
    <source>
        <dbReference type="SAM" id="Phobius"/>
    </source>
</evidence>
<gene>
    <name evidence="4 5" type="primary">LOC109477592</name>
</gene>
<feature type="region of interest" description="Disordered" evidence="1">
    <location>
        <begin position="1"/>
        <end position="57"/>
    </location>
</feature>
<dbReference type="PANTHER" id="PTHR33444:SF2">
    <property type="entry name" value="MARVEL DOMAIN-CONTAINING PROTEIN"/>
    <property type="match status" value="1"/>
</dbReference>
<feature type="transmembrane region" description="Helical" evidence="2">
    <location>
        <begin position="120"/>
        <end position="141"/>
    </location>
</feature>
<dbReference type="RefSeq" id="XP_019634489.1">
    <property type="nucleotide sequence ID" value="XM_019778930.1"/>
</dbReference>
<dbReference type="PANTHER" id="PTHR33444">
    <property type="entry name" value="SI:DKEY-19B23.12-RELATED"/>
    <property type="match status" value="1"/>
</dbReference>
<evidence type="ECO:0000313" key="3">
    <source>
        <dbReference type="Proteomes" id="UP000515135"/>
    </source>
</evidence>
<evidence type="ECO:0000256" key="1">
    <source>
        <dbReference type="SAM" id="MobiDB-lite"/>
    </source>
</evidence>
<feature type="compositionally biased region" description="Basic and acidic residues" evidence="1">
    <location>
        <begin position="1"/>
        <end position="23"/>
    </location>
</feature>
<dbReference type="KEGG" id="bbel:109477592"/>
<dbReference type="AlphaFoldDB" id="A0A6P4ZCT7"/>
<dbReference type="InterPro" id="IPR040350">
    <property type="entry name" value="TMEM272"/>
</dbReference>
<dbReference type="GeneID" id="109477592"/>
<feature type="transmembrane region" description="Helical" evidence="2">
    <location>
        <begin position="162"/>
        <end position="184"/>
    </location>
</feature>
<reference evidence="4 5" key="1">
    <citation type="submission" date="2025-04" db="UniProtKB">
        <authorList>
            <consortium name="RefSeq"/>
        </authorList>
    </citation>
    <scope>IDENTIFICATION</scope>
    <source>
        <tissue evidence="4 5">Gonad</tissue>
    </source>
</reference>
<proteinExistence type="predicted"/>
<keyword evidence="2" id="KW-1133">Transmembrane helix</keyword>
<dbReference type="OrthoDB" id="10026268at2759"/>
<keyword evidence="3" id="KW-1185">Reference proteome</keyword>
<feature type="transmembrane region" description="Helical" evidence="2">
    <location>
        <begin position="86"/>
        <end position="108"/>
    </location>
</feature>